<dbReference type="AlphaFoldDB" id="A0A8K0D9Y6"/>
<proteinExistence type="predicted"/>
<keyword evidence="2" id="KW-1185">Reference proteome</keyword>
<dbReference type="Proteomes" id="UP000801492">
    <property type="component" value="Unassembled WGS sequence"/>
</dbReference>
<reference evidence="1" key="1">
    <citation type="submission" date="2019-08" db="EMBL/GenBank/DDBJ databases">
        <title>The genome of the North American firefly Photinus pyralis.</title>
        <authorList>
            <consortium name="Photinus pyralis genome working group"/>
            <person name="Fallon T.R."/>
            <person name="Sander Lower S.E."/>
            <person name="Weng J.-K."/>
        </authorList>
    </citation>
    <scope>NUCLEOTIDE SEQUENCE</scope>
    <source>
        <strain evidence="1">TRF0915ILg1</strain>
        <tissue evidence="1">Whole body</tissue>
    </source>
</reference>
<accession>A0A8K0D9Y6</accession>
<protein>
    <submittedName>
        <fullName evidence="1">Uncharacterized protein</fullName>
    </submittedName>
</protein>
<gene>
    <name evidence="1" type="ORF">ILUMI_06440</name>
</gene>
<name>A0A8K0D9Y6_IGNLU</name>
<sequence>MTVHEQEFSLDDNIIEKVDSYIYLGRTITLGKGDQTAEIKRQIRMMWAAVGRLSYILKNPKLSINLKKRIFDTCILSIARDRVAWREKREAYVEEWPSKGS</sequence>
<comment type="caution">
    <text evidence="1">The sequence shown here is derived from an EMBL/GenBank/DDBJ whole genome shotgun (WGS) entry which is preliminary data.</text>
</comment>
<dbReference type="EMBL" id="VTPC01002661">
    <property type="protein sequence ID" value="KAF2899732.1"/>
    <property type="molecule type" value="Genomic_DNA"/>
</dbReference>
<dbReference type="OrthoDB" id="6773658at2759"/>
<organism evidence="1 2">
    <name type="scientific">Ignelater luminosus</name>
    <name type="common">Cucubano</name>
    <name type="synonym">Pyrophorus luminosus</name>
    <dbReference type="NCBI Taxonomy" id="2038154"/>
    <lineage>
        <taxon>Eukaryota</taxon>
        <taxon>Metazoa</taxon>
        <taxon>Ecdysozoa</taxon>
        <taxon>Arthropoda</taxon>
        <taxon>Hexapoda</taxon>
        <taxon>Insecta</taxon>
        <taxon>Pterygota</taxon>
        <taxon>Neoptera</taxon>
        <taxon>Endopterygota</taxon>
        <taxon>Coleoptera</taxon>
        <taxon>Polyphaga</taxon>
        <taxon>Elateriformia</taxon>
        <taxon>Elateroidea</taxon>
        <taxon>Elateridae</taxon>
        <taxon>Agrypninae</taxon>
        <taxon>Pyrophorini</taxon>
        <taxon>Ignelater</taxon>
    </lineage>
</organism>
<evidence type="ECO:0000313" key="1">
    <source>
        <dbReference type="EMBL" id="KAF2899732.1"/>
    </source>
</evidence>
<evidence type="ECO:0000313" key="2">
    <source>
        <dbReference type="Proteomes" id="UP000801492"/>
    </source>
</evidence>